<sequence>MISTSGEAEAGLTDMSDMVNRVGNINEATIKVDNKAALKRPALTRFLLYNV</sequence>
<gene>
    <name evidence="1" type="ORF">S06H3_40045</name>
</gene>
<comment type="caution">
    <text evidence="1">The sequence shown here is derived from an EMBL/GenBank/DDBJ whole genome shotgun (WGS) entry which is preliminary data.</text>
</comment>
<reference evidence="1" key="1">
    <citation type="journal article" date="2014" name="Front. Microbiol.">
        <title>High frequency of phylogenetically diverse reductive dehalogenase-homologous genes in deep subseafloor sedimentary metagenomes.</title>
        <authorList>
            <person name="Kawai M."/>
            <person name="Futagami T."/>
            <person name="Toyoda A."/>
            <person name="Takaki Y."/>
            <person name="Nishi S."/>
            <person name="Hori S."/>
            <person name="Arai W."/>
            <person name="Tsubouchi T."/>
            <person name="Morono Y."/>
            <person name="Uchiyama I."/>
            <person name="Ito T."/>
            <person name="Fujiyama A."/>
            <person name="Inagaki F."/>
            <person name="Takami H."/>
        </authorList>
    </citation>
    <scope>NUCLEOTIDE SEQUENCE</scope>
    <source>
        <strain evidence="1">Expedition CK06-06</strain>
    </source>
</reference>
<dbReference type="EMBL" id="BARV01024545">
    <property type="protein sequence ID" value="GAI46592.1"/>
    <property type="molecule type" value="Genomic_DNA"/>
</dbReference>
<name>X1NRD3_9ZZZZ</name>
<accession>X1NRD3</accession>
<organism evidence="1">
    <name type="scientific">marine sediment metagenome</name>
    <dbReference type="NCBI Taxonomy" id="412755"/>
    <lineage>
        <taxon>unclassified sequences</taxon>
        <taxon>metagenomes</taxon>
        <taxon>ecological metagenomes</taxon>
    </lineage>
</organism>
<proteinExistence type="predicted"/>
<evidence type="ECO:0000313" key="1">
    <source>
        <dbReference type="EMBL" id="GAI46592.1"/>
    </source>
</evidence>
<dbReference type="AlphaFoldDB" id="X1NRD3"/>
<protein>
    <submittedName>
        <fullName evidence="1">Uncharacterized protein</fullName>
    </submittedName>
</protein>